<organism evidence="2">
    <name type="scientific">hydrocarbon metagenome</name>
    <dbReference type="NCBI Taxonomy" id="938273"/>
    <lineage>
        <taxon>unclassified sequences</taxon>
        <taxon>metagenomes</taxon>
        <taxon>ecological metagenomes</taxon>
    </lineage>
</organism>
<accession>A0A0W8E9W8</accession>
<keyword evidence="1" id="KW-0812">Transmembrane</keyword>
<proteinExistence type="predicted"/>
<keyword evidence="1" id="KW-0472">Membrane</keyword>
<feature type="transmembrane region" description="Helical" evidence="1">
    <location>
        <begin position="49"/>
        <end position="69"/>
    </location>
</feature>
<evidence type="ECO:0000313" key="2">
    <source>
        <dbReference type="EMBL" id="KUG05431.1"/>
    </source>
</evidence>
<evidence type="ECO:0000256" key="1">
    <source>
        <dbReference type="SAM" id="Phobius"/>
    </source>
</evidence>
<feature type="transmembrane region" description="Helical" evidence="1">
    <location>
        <begin position="12"/>
        <end position="37"/>
    </location>
</feature>
<protein>
    <submittedName>
        <fullName evidence="2">Uncharacterized protein</fullName>
    </submittedName>
</protein>
<gene>
    <name evidence="2" type="ORF">ASZ90_017113</name>
</gene>
<reference evidence="2" key="1">
    <citation type="journal article" date="2015" name="Proc. Natl. Acad. Sci. U.S.A.">
        <title>Networks of energetic and metabolic interactions define dynamics in microbial communities.</title>
        <authorList>
            <person name="Embree M."/>
            <person name="Liu J.K."/>
            <person name="Al-Bassam M.M."/>
            <person name="Zengler K."/>
        </authorList>
    </citation>
    <scope>NUCLEOTIDE SEQUENCE</scope>
</reference>
<name>A0A0W8E9W8_9ZZZZ</name>
<keyword evidence="1" id="KW-1133">Transmembrane helix</keyword>
<sequence length="128" mass="14067">MLLDEVEVFQHAHMVLAAVALIEGFQATAGEICALIAKPKQSFTQQIAVIFHICAVLASGHTTGAVHLFKSLFLQIVLHRHIIHAYTAVHPAGCNEFFFHFQSSPYLLQYQIAGRLSAAVCRLSILVV</sequence>
<dbReference type="EMBL" id="LNQE01001813">
    <property type="protein sequence ID" value="KUG05431.1"/>
    <property type="molecule type" value="Genomic_DNA"/>
</dbReference>
<dbReference type="AlphaFoldDB" id="A0A0W8E9W8"/>
<comment type="caution">
    <text evidence="2">The sequence shown here is derived from an EMBL/GenBank/DDBJ whole genome shotgun (WGS) entry which is preliminary data.</text>
</comment>